<name>A0ABY5S760_9BACL</name>
<dbReference type="InterPro" id="IPR050490">
    <property type="entry name" value="Bact_solute-bd_prot1"/>
</dbReference>
<evidence type="ECO:0000256" key="1">
    <source>
        <dbReference type="SAM" id="MobiDB-lite"/>
    </source>
</evidence>
<dbReference type="Pfam" id="PF01547">
    <property type="entry name" value="SBP_bac_1"/>
    <property type="match status" value="1"/>
</dbReference>
<accession>A0ABY5S760</accession>
<dbReference type="InterPro" id="IPR006059">
    <property type="entry name" value="SBP"/>
</dbReference>
<feature type="region of interest" description="Disordered" evidence="1">
    <location>
        <begin position="26"/>
        <end position="66"/>
    </location>
</feature>
<evidence type="ECO:0000313" key="3">
    <source>
        <dbReference type="EMBL" id="UVI29746.1"/>
    </source>
</evidence>
<dbReference type="RefSeq" id="WP_258385833.1">
    <property type="nucleotide sequence ID" value="NZ_CP091430.1"/>
</dbReference>
<evidence type="ECO:0000256" key="2">
    <source>
        <dbReference type="SAM" id="SignalP"/>
    </source>
</evidence>
<keyword evidence="4" id="KW-1185">Reference proteome</keyword>
<sequence>MKKNGSLLLAVMLILTLVLAACAPTSSKGGNEAGGEKESNGKRVDGGSANTGEAEGGEQTPPANFVFANGDWPKPTDATLAQAEGWKKTFETMYPHIEMKTENFEYDTNTFLPKAESGQLPNLFATWFTEPQKIIGAGYAADITDVLKEYNYDTMLNPDMLAIMQKDGKTFGVPSSGYFMGIWYNVNLLKQAGLMKDGEAPRFPQTYEELVQMAKTIKEKTGKPGFFLPTKNNQGGWQFMNIAWSYGAEFVVQEGGKWKAVFNSPEAAEALQLIKDMKWKHNVLTDNVLVDVNDLFRMFGTDQVGMSFGTADWKNTPINDYKMSKDNLAMSRVPGGPVGRISLAGGGLFMFSPNSSKEQIKAGLDWLKIKGFSPEASPESLKGLEESLQNDASLSRIVGPQALKVWINEDRLQAEQAIYDKHTNVDMALWNDYIGNEGVTIKPEVPVNAQELYKLLDGVIQAVLTNQNADPKALLDKAAADFQRDYLDKAN</sequence>
<feature type="chain" id="PRO_5045071482" description="Extracellular solute-binding protein" evidence="2">
    <location>
        <begin position="21"/>
        <end position="491"/>
    </location>
</feature>
<dbReference type="SUPFAM" id="SSF53850">
    <property type="entry name" value="Periplasmic binding protein-like II"/>
    <property type="match status" value="1"/>
</dbReference>
<proteinExistence type="predicted"/>
<feature type="signal peptide" evidence="2">
    <location>
        <begin position="1"/>
        <end position="20"/>
    </location>
</feature>
<dbReference type="PANTHER" id="PTHR43649">
    <property type="entry name" value="ARABINOSE-BINDING PROTEIN-RELATED"/>
    <property type="match status" value="1"/>
</dbReference>
<protein>
    <recommendedName>
        <fullName evidence="5">Extracellular solute-binding protein</fullName>
    </recommendedName>
</protein>
<dbReference type="PANTHER" id="PTHR43649:SF16">
    <property type="entry name" value="SUGAR-BINDING LIPOPROTEIN"/>
    <property type="match status" value="1"/>
</dbReference>
<dbReference type="Proteomes" id="UP001057877">
    <property type="component" value="Chromosome"/>
</dbReference>
<evidence type="ECO:0000313" key="4">
    <source>
        <dbReference type="Proteomes" id="UP001057877"/>
    </source>
</evidence>
<gene>
    <name evidence="3" type="ORF">L1F29_30795</name>
</gene>
<keyword evidence="2" id="KW-0732">Signal</keyword>
<organism evidence="3 4">
    <name type="scientific">Paenibacillus spongiae</name>
    <dbReference type="NCBI Taxonomy" id="2909671"/>
    <lineage>
        <taxon>Bacteria</taxon>
        <taxon>Bacillati</taxon>
        <taxon>Bacillota</taxon>
        <taxon>Bacilli</taxon>
        <taxon>Bacillales</taxon>
        <taxon>Paenibacillaceae</taxon>
        <taxon>Paenibacillus</taxon>
    </lineage>
</organism>
<evidence type="ECO:0008006" key="5">
    <source>
        <dbReference type="Google" id="ProtNLM"/>
    </source>
</evidence>
<reference evidence="3" key="1">
    <citation type="submission" date="2022-01" db="EMBL/GenBank/DDBJ databases">
        <title>Paenibacillus spongiae sp. nov., isolated from marine sponge.</title>
        <authorList>
            <person name="Li Z."/>
            <person name="Zhang M."/>
        </authorList>
    </citation>
    <scope>NUCLEOTIDE SEQUENCE</scope>
    <source>
        <strain evidence="3">PHS-Z3</strain>
    </source>
</reference>
<feature type="compositionally biased region" description="Basic and acidic residues" evidence="1">
    <location>
        <begin position="34"/>
        <end position="45"/>
    </location>
</feature>
<dbReference type="PROSITE" id="PS51257">
    <property type="entry name" value="PROKAR_LIPOPROTEIN"/>
    <property type="match status" value="1"/>
</dbReference>
<dbReference type="Gene3D" id="3.40.190.10">
    <property type="entry name" value="Periplasmic binding protein-like II"/>
    <property type="match status" value="1"/>
</dbReference>
<dbReference type="EMBL" id="CP091430">
    <property type="protein sequence ID" value="UVI29746.1"/>
    <property type="molecule type" value="Genomic_DNA"/>
</dbReference>